<dbReference type="Proteomes" id="UP000886818">
    <property type="component" value="Chromosome"/>
</dbReference>
<organism evidence="2 3">
    <name type="scientific">Crassaminicella indica</name>
    <dbReference type="NCBI Taxonomy" id="2855394"/>
    <lineage>
        <taxon>Bacteria</taxon>
        <taxon>Bacillati</taxon>
        <taxon>Bacillota</taxon>
        <taxon>Clostridia</taxon>
        <taxon>Eubacteriales</taxon>
        <taxon>Clostridiaceae</taxon>
        <taxon>Crassaminicella</taxon>
    </lineage>
</organism>
<dbReference type="RefSeq" id="WP_218281878.1">
    <property type="nucleotide sequence ID" value="NZ_CP078093.1"/>
</dbReference>
<dbReference type="Pfam" id="PF00551">
    <property type="entry name" value="Formyl_trans_N"/>
    <property type="match status" value="1"/>
</dbReference>
<reference evidence="2" key="1">
    <citation type="submission" date="2021-07" db="EMBL/GenBank/DDBJ databases">
        <title>Complete genome sequence of Crassaminicella sp. 143-21, isolated from a deep-sea hydrothermal vent.</title>
        <authorList>
            <person name="Li X."/>
        </authorList>
    </citation>
    <scope>NUCLEOTIDE SEQUENCE</scope>
    <source>
        <strain evidence="2">143-21</strain>
    </source>
</reference>
<evidence type="ECO:0000313" key="3">
    <source>
        <dbReference type="Proteomes" id="UP000886818"/>
    </source>
</evidence>
<dbReference type="PANTHER" id="PTHR11138">
    <property type="entry name" value="METHIONYL-TRNA FORMYLTRANSFERASE"/>
    <property type="match status" value="1"/>
</dbReference>
<proteinExistence type="predicted"/>
<evidence type="ECO:0000313" key="2">
    <source>
        <dbReference type="EMBL" id="QXM05178.1"/>
    </source>
</evidence>
<sequence>MKIAYWGHYKQIIHSKNIRNIKYFVFENEKSPKELLEYARKNNVRYYLIKSKNDMLNILKDEEIPDLTIVGSFGKIFTPEMIEYVERKIINIHPGILPFYRGRHPLPQAILNKETEMGITAHVLNQEIDYGEIITLKKLKIDYSKSYKFNEQKLYNLVPDVFDETIKKYIKREIKFLVNKGKKGTYYKPLNKNLLRKVINSNILKELFYDEKNSN</sequence>
<keyword evidence="3" id="KW-1185">Reference proteome</keyword>
<evidence type="ECO:0000259" key="1">
    <source>
        <dbReference type="Pfam" id="PF00551"/>
    </source>
</evidence>
<accession>A0ABX8R828</accession>
<dbReference type="InterPro" id="IPR002376">
    <property type="entry name" value="Formyl_transf_N"/>
</dbReference>
<gene>
    <name evidence="2" type="ORF">KVH43_07170</name>
</gene>
<feature type="domain" description="Formyl transferase N-terminal" evidence="1">
    <location>
        <begin position="52"/>
        <end position="154"/>
    </location>
</feature>
<protein>
    <recommendedName>
        <fullName evidence="1">Formyl transferase N-terminal domain-containing protein</fullName>
    </recommendedName>
</protein>
<dbReference type="EMBL" id="CP078093">
    <property type="protein sequence ID" value="QXM05178.1"/>
    <property type="molecule type" value="Genomic_DNA"/>
</dbReference>
<name>A0ABX8R828_9CLOT</name>
<dbReference type="PANTHER" id="PTHR11138:SF5">
    <property type="entry name" value="METHIONYL-TRNA FORMYLTRANSFERASE, MITOCHONDRIAL"/>
    <property type="match status" value="1"/>
</dbReference>